<proteinExistence type="predicted"/>
<accession>A0ABW5RW01</accession>
<gene>
    <name evidence="1" type="ORF">ACFSUL_15790</name>
</gene>
<evidence type="ECO:0000313" key="2">
    <source>
        <dbReference type="Proteomes" id="UP001597506"/>
    </source>
</evidence>
<dbReference type="EMBL" id="JBHUMF010000031">
    <property type="protein sequence ID" value="MFD2682201.1"/>
    <property type="molecule type" value="Genomic_DNA"/>
</dbReference>
<keyword evidence="2" id="KW-1185">Reference proteome</keyword>
<evidence type="ECO:0000313" key="1">
    <source>
        <dbReference type="EMBL" id="MFD2682201.1"/>
    </source>
</evidence>
<organism evidence="1 2">
    <name type="scientific">Bacillus seohaeanensis</name>
    <dbReference type="NCBI Taxonomy" id="284580"/>
    <lineage>
        <taxon>Bacteria</taxon>
        <taxon>Bacillati</taxon>
        <taxon>Bacillota</taxon>
        <taxon>Bacilli</taxon>
        <taxon>Bacillales</taxon>
        <taxon>Bacillaceae</taxon>
        <taxon>Bacillus</taxon>
    </lineage>
</organism>
<comment type="caution">
    <text evidence="1">The sequence shown here is derived from an EMBL/GenBank/DDBJ whole genome shotgun (WGS) entry which is preliminary data.</text>
</comment>
<dbReference type="RefSeq" id="WP_377936903.1">
    <property type="nucleotide sequence ID" value="NZ_JBHUMF010000031.1"/>
</dbReference>
<name>A0ABW5RW01_9BACI</name>
<sequence length="65" mass="7411">MSSCRINKTQSKPKTNNNSTLPICFKNTEELIEATIDILTSSGKNEEDFSNAMNREVLVYFPLFH</sequence>
<protein>
    <submittedName>
        <fullName evidence="1">Uncharacterized protein</fullName>
    </submittedName>
</protein>
<dbReference type="Proteomes" id="UP001597506">
    <property type="component" value="Unassembled WGS sequence"/>
</dbReference>
<reference evidence="2" key="1">
    <citation type="journal article" date="2019" name="Int. J. Syst. Evol. Microbiol.">
        <title>The Global Catalogue of Microorganisms (GCM) 10K type strain sequencing project: providing services to taxonomists for standard genome sequencing and annotation.</title>
        <authorList>
            <consortium name="The Broad Institute Genomics Platform"/>
            <consortium name="The Broad Institute Genome Sequencing Center for Infectious Disease"/>
            <person name="Wu L."/>
            <person name="Ma J."/>
        </authorList>
    </citation>
    <scope>NUCLEOTIDE SEQUENCE [LARGE SCALE GENOMIC DNA]</scope>
    <source>
        <strain evidence="2">KCTC 3913</strain>
    </source>
</reference>